<evidence type="ECO:0000313" key="2">
    <source>
        <dbReference type="Proteomes" id="UP000285112"/>
    </source>
</evidence>
<dbReference type="Pfam" id="PF07845">
    <property type="entry name" value="DUF1636"/>
    <property type="match status" value="1"/>
</dbReference>
<protein>
    <submittedName>
        <fullName evidence="1">DUF1636 domain-containing protein</fullName>
    </submittedName>
</protein>
<organism evidence="1 2">
    <name type="scientific">Amycolatopsis panacis</name>
    <dbReference type="NCBI Taxonomy" id="2340917"/>
    <lineage>
        <taxon>Bacteria</taxon>
        <taxon>Bacillati</taxon>
        <taxon>Actinomycetota</taxon>
        <taxon>Actinomycetes</taxon>
        <taxon>Pseudonocardiales</taxon>
        <taxon>Pseudonocardiaceae</taxon>
        <taxon>Amycolatopsis</taxon>
    </lineage>
</organism>
<dbReference type="Proteomes" id="UP000285112">
    <property type="component" value="Unassembled WGS sequence"/>
</dbReference>
<proteinExistence type="predicted"/>
<dbReference type="InterPro" id="IPR012863">
    <property type="entry name" value="DUF1636"/>
</dbReference>
<dbReference type="EMBL" id="QZFV01000153">
    <property type="protein sequence ID" value="RJQ75936.1"/>
    <property type="molecule type" value="Genomic_DNA"/>
</dbReference>
<name>A0A419HJF1_9PSEU</name>
<dbReference type="AlphaFoldDB" id="A0A419HJF1"/>
<gene>
    <name evidence="1" type="ORF">D5S19_31430</name>
</gene>
<reference evidence="1 2" key="1">
    <citation type="submission" date="2018-09" db="EMBL/GenBank/DDBJ databases">
        <title>YIM PH 21725 draft genome.</title>
        <authorList>
            <person name="Miao C."/>
        </authorList>
    </citation>
    <scope>NUCLEOTIDE SEQUENCE [LARGE SCALE GENOMIC DNA]</scope>
    <source>
        <strain evidence="2">YIM PH21725</strain>
    </source>
</reference>
<evidence type="ECO:0000313" key="1">
    <source>
        <dbReference type="EMBL" id="RJQ75936.1"/>
    </source>
</evidence>
<accession>A0A419HJF1</accession>
<dbReference type="RefSeq" id="WP_120026973.1">
    <property type="nucleotide sequence ID" value="NZ_QZFV01000153.1"/>
</dbReference>
<keyword evidence="2" id="KW-1185">Reference proteome</keyword>
<comment type="caution">
    <text evidence="1">The sequence shown here is derived from an EMBL/GenBank/DDBJ whole genome shotgun (WGS) entry which is preliminary data.</text>
</comment>
<sequence>MPGTGRGVRPPGPIVRIRCWPGRIARGGNPLPLLICRTCPRYDTRRAGQFCRDLQHHLNEEADRAGIDLRSVQCLGGCPVDGVAAVDEPGKARVRFSGLRPEHAAALVEAVRAYAESDSGEPDDWEVPDPLASRISSVTLKRLPRSAA</sequence>